<comment type="caution">
    <text evidence="3">The sequence shown here is derived from an EMBL/GenBank/DDBJ whole genome shotgun (WGS) entry which is preliminary data.</text>
</comment>
<dbReference type="EMBL" id="JACIEA010000001">
    <property type="protein sequence ID" value="MBB3942669.1"/>
    <property type="molecule type" value="Genomic_DNA"/>
</dbReference>
<dbReference type="InterPro" id="IPR036866">
    <property type="entry name" value="RibonucZ/Hydroxyglut_hydro"/>
</dbReference>
<feature type="domain" description="Metallo-beta-lactamase" evidence="2">
    <location>
        <begin position="61"/>
        <end position="252"/>
    </location>
</feature>
<dbReference type="NCBIfam" id="NF033105">
    <property type="entry name" value="bla_subclass_B3"/>
    <property type="match status" value="1"/>
</dbReference>
<dbReference type="EC" id="3.5.2.6" evidence="3"/>
<feature type="chain" id="PRO_5032816431" evidence="1">
    <location>
        <begin position="18"/>
        <end position="295"/>
    </location>
</feature>
<dbReference type="AlphaFoldDB" id="A0A840AWH2"/>
<dbReference type="InterPro" id="IPR050855">
    <property type="entry name" value="NDM-1-like"/>
</dbReference>
<dbReference type="NCBIfam" id="NF012229">
    <property type="entry name" value="bla_class_B_core"/>
    <property type="match status" value="1"/>
</dbReference>
<dbReference type="InterPro" id="IPR001279">
    <property type="entry name" value="Metallo-B-lactamas"/>
</dbReference>
<feature type="signal peptide" evidence="1">
    <location>
        <begin position="1"/>
        <end position="17"/>
    </location>
</feature>
<reference evidence="3 4" key="1">
    <citation type="submission" date="2020-08" db="EMBL/GenBank/DDBJ databases">
        <title>Genomic Encyclopedia of Type Strains, Phase IV (KMG-IV): sequencing the most valuable type-strain genomes for metagenomic binning, comparative biology and taxonomic classification.</title>
        <authorList>
            <person name="Goeker M."/>
        </authorList>
    </citation>
    <scope>NUCLEOTIDE SEQUENCE [LARGE SCALE GENOMIC DNA]</scope>
    <source>
        <strain evidence="3 4">DSM 29050</strain>
    </source>
</reference>
<keyword evidence="3" id="KW-0378">Hydrolase</keyword>
<gene>
    <name evidence="3" type="ORF">GGR91_000891</name>
</gene>
<dbReference type="Pfam" id="PF00753">
    <property type="entry name" value="Lactamase_B"/>
    <property type="match status" value="1"/>
</dbReference>
<accession>A0A840AWH2</accession>
<evidence type="ECO:0000313" key="3">
    <source>
        <dbReference type="EMBL" id="MBB3942669.1"/>
    </source>
</evidence>
<dbReference type="RefSeq" id="WP_183940472.1">
    <property type="nucleotide sequence ID" value="NZ_BAABBG010000001.1"/>
</dbReference>
<evidence type="ECO:0000256" key="1">
    <source>
        <dbReference type="SAM" id="SignalP"/>
    </source>
</evidence>
<name>A0A840AWH2_9SPHN</name>
<keyword evidence="4" id="KW-1185">Reference proteome</keyword>
<dbReference type="SMART" id="SM00849">
    <property type="entry name" value="Lactamase_B"/>
    <property type="match status" value="1"/>
</dbReference>
<dbReference type="Gene3D" id="3.60.15.10">
    <property type="entry name" value="Ribonuclease Z/Hydroxyacylglutathione hydrolase-like"/>
    <property type="match status" value="1"/>
</dbReference>
<dbReference type="GO" id="GO:0008800">
    <property type="term" value="F:beta-lactamase activity"/>
    <property type="evidence" value="ECO:0007669"/>
    <property type="project" value="UniProtKB-EC"/>
</dbReference>
<organism evidence="3 4">
    <name type="scientific">Sphingorhabdus rigui</name>
    <dbReference type="NCBI Taxonomy" id="1282858"/>
    <lineage>
        <taxon>Bacteria</taxon>
        <taxon>Pseudomonadati</taxon>
        <taxon>Pseudomonadota</taxon>
        <taxon>Alphaproteobacteria</taxon>
        <taxon>Sphingomonadales</taxon>
        <taxon>Sphingomonadaceae</taxon>
        <taxon>Sphingorhabdus</taxon>
    </lineage>
</organism>
<dbReference type="SUPFAM" id="SSF56281">
    <property type="entry name" value="Metallo-hydrolase/oxidoreductase"/>
    <property type="match status" value="1"/>
</dbReference>
<dbReference type="PANTHER" id="PTHR42951:SF17">
    <property type="entry name" value="METALLO-BETA-LACTAMASE DOMAIN-CONTAINING PROTEIN"/>
    <property type="match status" value="1"/>
</dbReference>
<dbReference type="PANTHER" id="PTHR42951">
    <property type="entry name" value="METALLO-BETA-LACTAMASE DOMAIN-CONTAINING"/>
    <property type="match status" value="1"/>
</dbReference>
<evidence type="ECO:0000313" key="4">
    <source>
        <dbReference type="Proteomes" id="UP000581447"/>
    </source>
</evidence>
<evidence type="ECO:0000259" key="2">
    <source>
        <dbReference type="SMART" id="SM00849"/>
    </source>
</evidence>
<keyword evidence="1" id="KW-0732">Signal</keyword>
<dbReference type="PROSITE" id="PS51257">
    <property type="entry name" value="PROKAR_LIPOPROTEIN"/>
    <property type="match status" value="1"/>
</dbReference>
<dbReference type="Proteomes" id="UP000581447">
    <property type="component" value="Unassembled WGS sequence"/>
</dbReference>
<sequence>MYAKLGALLALALTACAPLPTVKPLSSGATLASQCHGRDGWSDPTPPAHVFANVYMVGTCGIVSLLVTSPKGHILIDGATAEAAPFIADNIRDLGFQPTDVKYLVSSHEHYDHVGGLAALKSITGARMLARAEARKSLETGISDPTDPQLAILPPFVGMKVDQIVRDGETITLGPIKMTAIATPGHSPGGTSWTWKSCEGATCHQFVFADSLGAVSGDAYRFTDHPEYVAVLRATMKRVSELQPCDVLIAPHPAQSRFFDRISGKEPLADPAGCANYAKAAMERLDARLAKEAVQ</sequence>
<protein>
    <submittedName>
        <fullName evidence="3">Metallo-beta-lactamase class B</fullName>
        <ecNumber evidence="3">3.5.2.6</ecNumber>
    </submittedName>
</protein>
<proteinExistence type="predicted"/>